<dbReference type="STRING" id="312017.I7MMW8"/>
<dbReference type="GeneID" id="7824760"/>
<feature type="domain" description="Serine aminopeptidase S33" evidence="2">
    <location>
        <begin position="353"/>
        <end position="417"/>
    </location>
</feature>
<dbReference type="AlphaFoldDB" id="I7MMW8"/>
<feature type="transmembrane region" description="Helical" evidence="1">
    <location>
        <begin position="67"/>
        <end position="84"/>
    </location>
</feature>
<keyword evidence="1" id="KW-1133">Transmembrane helix</keyword>
<dbReference type="Gene3D" id="3.40.50.1820">
    <property type="entry name" value="alpha/beta hydrolase"/>
    <property type="match status" value="1"/>
</dbReference>
<reference evidence="4" key="1">
    <citation type="journal article" date="2006" name="PLoS Biol.">
        <title>Macronuclear genome sequence of the ciliate Tetrahymena thermophila, a model eukaryote.</title>
        <authorList>
            <person name="Eisen J.A."/>
            <person name="Coyne R.S."/>
            <person name="Wu M."/>
            <person name="Wu D."/>
            <person name="Thiagarajan M."/>
            <person name="Wortman J.R."/>
            <person name="Badger J.H."/>
            <person name="Ren Q."/>
            <person name="Amedeo P."/>
            <person name="Jones K.M."/>
            <person name="Tallon L.J."/>
            <person name="Delcher A.L."/>
            <person name="Salzberg S.L."/>
            <person name="Silva J.C."/>
            <person name="Haas B.J."/>
            <person name="Majoros W.H."/>
            <person name="Farzad M."/>
            <person name="Carlton J.M."/>
            <person name="Smith R.K. Jr."/>
            <person name="Garg J."/>
            <person name="Pearlman R.E."/>
            <person name="Karrer K.M."/>
            <person name="Sun L."/>
            <person name="Manning G."/>
            <person name="Elde N.C."/>
            <person name="Turkewitz A.P."/>
            <person name="Asai D.J."/>
            <person name="Wilkes D.E."/>
            <person name="Wang Y."/>
            <person name="Cai H."/>
            <person name="Collins K."/>
            <person name="Stewart B.A."/>
            <person name="Lee S.R."/>
            <person name="Wilamowska K."/>
            <person name="Weinberg Z."/>
            <person name="Ruzzo W.L."/>
            <person name="Wloga D."/>
            <person name="Gaertig J."/>
            <person name="Frankel J."/>
            <person name="Tsao C.-C."/>
            <person name="Gorovsky M.A."/>
            <person name="Keeling P.J."/>
            <person name="Waller R.F."/>
            <person name="Patron N.J."/>
            <person name="Cherry J.M."/>
            <person name="Stover N.A."/>
            <person name="Krieger C.J."/>
            <person name="del Toro C."/>
            <person name="Ryder H.F."/>
            <person name="Williamson S.C."/>
            <person name="Barbeau R.A."/>
            <person name="Hamilton E.P."/>
            <person name="Orias E."/>
        </authorList>
    </citation>
    <scope>NUCLEOTIDE SEQUENCE [LARGE SCALE GENOMIC DNA]</scope>
    <source>
        <strain evidence="4">SB210</strain>
    </source>
</reference>
<dbReference type="InParanoid" id="I7MMW8"/>
<dbReference type="PANTHER" id="PTHR12277:SF81">
    <property type="entry name" value="PROTEIN ABHD13"/>
    <property type="match status" value="1"/>
</dbReference>
<evidence type="ECO:0000313" key="3">
    <source>
        <dbReference type="EMBL" id="EAS07115.3"/>
    </source>
</evidence>
<sequence>MQKGSDQKVEPQQQSQLQQSKEIVQEQSCQKSDPLLRIIFVYLIIGFIICLVVAIIVGYYYLCSLFLPAYASTIILIAIILFLLRKATYYILFPGQFCYHRTSLEEKFCYTRIRPIVYRLDLIQILLKCLKKEEPINKLLHLTQPDLKQAKLHIDQAFQALIKLEQSQKLTDLQIEIKRLFDSFLKGLDSATVQDETFTFSIQNIICNQKDLDTIKSSYETLKIEDSQKFNDFCLITNQTKTLLEQIENQDSKLKRKYKNQTEKALGSIEFALAEFSVQNNIKRFQIKGQDNNVIHGLIVYSKKHYEKMMNHSDQVLDQDSQSPTLIFCNGNAGLYEFNYFIDDWTQQVVQDYEINVVFWSYRGYGYSTGSPSIQNVCKDVESVYDYVKDIQKLSKIGVFGTSLGGLVAAHLGAHRKIDFLYVDRSFSCISDIAYFTMFRVFKFVVRFLTNYDLWSPFNYVNANCYKVLSYDPNDEAIGYMSSMMNGVSKSIAQNVFLAQNKISYYQQNDYSMIKNFKGFWNRTCTSNNILDYSTNLLIPLQMQKKLFKTLLHILLGIKKVITKSNQQLKIQQQQNDQEKLYSLKNLNQNKKNKVSTCDIQYDIDESYVLNDTQLISNGDFILENMDSNQHTFINQSISMLKKLDSQDIKIIVDQCSPSRIETSHPQQTHNNTTSTQKQYEINIEVIKYNYTLPNNELELEQIKQSVRGIYTLLDQYDSSGLTLLDCLHSGNFLKFQTFILNLFIWGSYPPVSLTVAENPSIMDHHRYVKAKTSQLINKIIQLINAINLQQNQTNFEKCLQQDLQVLKTGFEAIFQSLKSSSQFFNAKDNYKSPNSDAKSNNATIDAIVLNSGIYQRNFEQEKLNQAEERFLQQKIQTLVGNLLVVQCGHVDPYSKIEELALRNHFRNAGFL</sequence>
<keyword evidence="3" id="KW-0378">Hydrolase</keyword>
<evidence type="ECO:0000259" key="2">
    <source>
        <dbReference type="Pfam" id="PF12146"/>
    </source>
</evidence>
<dbReference type="RefSeq" id="XP_001027357.3">
    <property type="nucleotide sequence ID" value="XM_001027357.3"/>
</dbReference>
<gene>
    <name evidence="3" type="ORF">TTHERM_00683210</name>
</gene>
<dbReference type="OrthoDB" id="288896at2759"/>
<accession>I7MMW8</accession>
<dbReference type="GO" id="GO:0016020">
    <property type="term" value="C:membrane"/>
    <property type="evidence" value="ECO:0007669"/>
    <property type="project" value="TreeGrafter"/>
</dbReference>
<keyword evidence="4" id="KW-1185">Reference proteome</keyword>
<keyword evidence="1" id="KW-0812">Transmembrane</keyword>
<evidence type="ECO:0000313" key="4">
    <source>
        <dbReference type="Proteomes" id="UP000009168"/>
    </source>
</evidence>
<feature type="transmembrane region" description="Helical" evidence="1">
    <location>
        <begin position="39"/>
        <end position="61"/>
    </location>
</feature>
<dbReference type="PANTHER" id="PTHR12277">
    <property type="entry name" value="ALPHA/BETA HYDROLASE DOMAIN-CONTAINING PROTEIN"/>
    <property type="match status" value="1"/>
</dbReference>
<proteinExistence type="predicted"/>
<name>I7MMW8_TETTS</name>
<dbReference type="eggNOG" id="KOG4391">
    <property type="taxonomic scope" value="Eukaryota"/>
</dbReference>
<protein>
    <submittedName>
        <fullName evidence="3">Alpha/beta hydrolase family protein</fullName>
    </submittedName>
</protein>
<dbReference type="InterPro" id="IPR022742">
    <property type="entry name" value="Hydrolase_4"/>
</dbReference>
<dbReference type="Pfam" id="PF12146">
    <property type="entry name" value="Hydrolase_4"/>
    <property type="match status" value="1"/>
</dbReference>
<dbReference type="Proteomes" id="UP000009168">
    <property type="component" value="Unassembled WGS sequence"/>
</dbReference>
<keyword evidence="1" id="KW-0472">Membrane</keyword>
<dbReference type="GO" id="GO:0008474">
    <property type="term" value="F:palmitoyl-(protein) hydrolase activity"/>
    <property type="evidence" value="ECO:0007669"/>
    <property type="project" value="TreeGrafter"/>
</dbReference>
<dbReference type="InterPro" id="IPR029058">
    <property type="entry name" value="AB_hydrolase_fold"/>
</dbReference>
<dbReference type="EMBL" id="GG662247">
    <property type="protein sequence ID" value="EAS07115.3"/>
    <property type="molecule type" value="Genomic_DNA"/>
</dbReference>
<dbReference type="SUPFAM" id="SSF53474">
    <property type="entry name" value="alpha/beta-Hydrolases"/>
    <property type="match status" value="1"/>
</dbReference>
<organism evidence="3 4">
    <name type="scientific">Tetrahymena thermophila (strain SB210)</name>
    <dbReference type="NCBI Taxonomy" id="312017"/>
    <lineage>
        <taxon>Eukaryota</taxon>
        <taxon>Sar</taxon>
        <taxon>Alveolata</taxon>
        <taxon>Ciliophora</taxon>
        <taxon>Intramacronucleata</taxon>
        <taxon>Oligohymenophorea</taxon>
        <taxon>Hymenostomatida</taxon>
        <taxon>Tetrahymenina</taxon>
        <taxon>Tetrahymenidae</taxon>
        <taxon>Tetrahymena</taxon>
    </lineage>
</organism>
<dbReference type="KEGG" id="tet:TTHERM_00683210"/>
<evidence type="ECO:0000256" key="1">
    <source>
        <dbReference type="SAM" id="Phobius"/>
    </source>
</evidence>